<reference evidence="2" key="1">
    <citation type="submission" date="2014-11" db="EMBL/GenBank/DDBJ databases">
        <authorList>
            <person name="Amaro Gonzalez C."/>
        </authorList>
    </citation>
    <scope>NUCLEOTIDE SEQUENCE</scope>
</reference>
<proteinExistence type="predicted"/>
<feature type="signal peptide" evidence="1">
    <location>
        <begin position="1"/>
        <end position="27"/>
    </location>
</feature>
<organism evidence="2">
    <name type="scientific">Anguilla anguilla</name>
    <name type="common">European freshwater eel</name>
    <name type="synonym">Muraena anguilla</name>
    <dbReference type="NCBI Taxonomy" id="7936"/>
    <lineage>
        <taxon>Eukaryota</taxon>
        <taxon>Metazoa</taxon>
        <taxon>Chordata</taxon>
        <taxon>Craniata</taxon>
        <taxon>Vertebrata</taxon>
        <taxon>Euteleostomi</taxon>
        <taxon>Actinopterygii</taxon>
        <taxon>Neopterygii</taxon>
        <taxon>Teleostei</taxon>
        <taxon>Anguilliformes</taxon>
        <taxon>Anguillidae</taxon>
        <taxon>Anguilla</taxon>
    </lineage>
</organism>
<feature type="chain" id="PRO_5002431163" description="Secreted protein" evidence="1">
    <location>
        <begin position="28"/>
        <end position="53"/>
    </location>
</feature>
<dbReference type="EMBL" id="GBXM01090924">
    <property type="protein sequence ID" value="JAH17653.1"/>
    <property type="molecule type" value="Transcribed_RNA"/>
</dbReference>
<sequence length="53" mass="5922">MSFHCTGGTCAFMVLVSCSSVVRNILCAPIFSYNRIPWVPCFMYPDCGMHQTV</sequence>
<reference evidence="2" key="2">
    <citation type="journal article" date="2015" name="Fish Shellfish Immunol.">
        <title>Early steps in the European eel (Anguilla anguilla)-Vibrio vulnificus interaction in the gills: Role of the RtxA13 toxin.</title>
        <authorList>
            <person name="Callol A."/>
            <person name="Pajuelo D."/>
            <person name="Ebbesson L."/>
            <person name="Teles M."/>
            <person name="MacKenzie S."/>
            <person name="Amaro C."/>
        </authorList>
    </citation>
    <scope>NUCLEOTIDE SEQUENCE</scope>
</reference>
<dbReference type="AlphaFoldDB" id="A0A0E9QNJ6"/>
<protein>
    <recommendedName>
        <fullName evidence="3">Secreted protein</fullName>
    </recommendedName>
</protein>
<accession>A0A0E9QNJ6</accession>
<keyword evidence="1" id="KW-0732">Signal</keyword>
<evidence type="ECO:0008006" key="3">
    <source>
        <dbReference type="Google" id="ProtNLM"/>
    </source>
</evidence>
<name>A0A0E9QNJ6_ANGAN</name>
<evidence type="ECO:0000256" key="1">
    <source>
        <dbReference type="SAM" id="SignalP"/>
    </source>
</evidence>
<evidence type="ECO:0000313" key="2">
    <source>
        <dbReference type="EMBL" id="JAH17653.1"/>
    </source>
</evidence>